<dbReference type="InterPro" id="IPR029057">
    <property type="entry name" value="PRTase-like"/>
</dbReference>
<proteinExistence type="predicted"/>
<reference evidence="1 2" key="1">
    <citation type="submission" date="2020-08" db="EMBL/GenBank/DDBJ databases">
        <title>Genomic Encyclopedia of Type Strains, Phase IV (KMG-IV): sequencing the most valuable type-strain genomes for metagenomic binning, comparative biology and taxonomic classification.</title>
        <authorList>
            <person name="Goeker M."/>
        </authorList>
    </citation>
    <scope>NUCLEOTIDE SEQUENCE [LARGE SCALE GENOMIC DNA]</scope>
    <source>
        <strain evidence="1 2">DSM 29007</strain>
    </source>
</reference>
<dbReference type="EMBL" id="JACHIA010000003">
    <property type="protein sequence ID" value="MBB6070019.1"/>
    <property type="molecule type" value="Genomic_DNA"/>
</dbReference>
<accession>A0A841GTR4</accession>
<dbReference type="AlphaFoldDB" id="A0A841GTR4"/>
<dbReference type="SUPFAM" id="SSF53271">
    <property type="entry name" value="PRTase-like"/>
    <property type="match status" value="1"/>
</dbReference>
<dbReference type="Proteomes" id="UP000582837">
    <property type="component" value="Unassembled WGS sequence"/>
</dbReference>
<evidence type="ECO:0000313" key="2">
    <source>
        <dbReference type="Proteomes" id="UP000582837"/>
    </source>
</evidence>
<keyword evidence="2" id="KW-1185">Reference proteome</keyword>
<comment type="caution">
    <text evidence="1">The sequence shown here is derived from an EMBL/GenBank/DDBJ whole genome shotgun (WGS) entry which is preliminary data.</text>
</comment>
<evidence type="ECO:0000313" key="1">
    <source>
        <dbReference type="EMBL" id="MBB6070019.1"/>
    </source>
</evidence>
<sequence length="222" mass="24072">MPPAYNKVGGLIYMEHLDASGAPSLLTMGFRITDDGTEKWTRRFNRFKAGVAGSVEAGVRTMRAALQGTPNCSGVRLPNVHRVTVVGAISSRDGALRKGSPVWRLGEGIAEVKRWEWRPDLLQKSQHRSLHTIYNAAERDAEVMGRYTSAAVGGSAGVFLIADDFCTRGTTSADISRALIAANPGWQCLGITLAKTERATFWSTGLSNDHIPDDLDQIWGGD</sequence>
<evidence type="ECO:0008006" key="3">
    <source>
        <dbReference type="Google" id="ProtNLM"/>
    </source>
</evidence>
<gene>
    <name evidence="1" type="ORF">HNQ61_001636</name>
</gene>
<name>A0A841GTR4_9BACT</name>
<protein>
    <recommendedName>
        <fullName evidence="3">Phosphoribosyltransferase</fullName>
    </recommendedName>
</protein>
<organism evidence="1 2">
    <name type="scientific">Longimicrobium terrae</name>
    <dbReference type="NCBI Taxonomy" id="1639882"/>
    <lineage>
        <taxon>Bacteria</taxon>
        <taxon>Pseudomonadati</taxon>
        <taxon>Gemmatimonadota</taxon>
        <taxon>Longimicrobiia</taxon>
        <taxon>Longimicrobiales</taxon>
        <taxon>Longimicrobiaceae</taxon>
        <taxon>Longimicrobium</taxon>
    </lineage>
</organism>